<evidence type="ECO:0008006" key="4">
    <source>
        <dbReference type="Google" id="ProtNLM"/>
    </source>
</evidence>
<dbReference type="RefSeq" id="WP_341374215.1">
    <property type="nucleotide sequence ID" value="NZ_JBBUTF010000008.1"/>
</dbReference>
<dbReference type="EMBL" id="JBBUTF010000008">
    <property type="protein sequence ID" value="MEK8026431.1"/>
    <property type="molecule type" value="Genomic_DNA"/>
</dbReference>
<dbReference type="Proteomes" id="UP001368500">
    <property type="component" value="Unassembled WGS sequence"/>
</dbReference>
<sequence length="261" mass="28135">MSATAFPSTQPLGAPSEPPPSLPASLTGMLPTLGQGRLDTGTHLNELSDSLMKDLLRFERASDAHELIEVLAACLRHTQAVAIRVAVSPQTVVTLSIFPLDGLVHCPLPMIELMTGDLSTLRVLQVAPAALRTPGSPELARVGNPTYYTPLAPLLWAVALYGARGTLLPELAGQAAYRVAPGLNLQRLPIPAAMSRCIDRLRRRSYNLREIAEWYGIGRDRATRLLNALYLQSGLIVSRAHPAAAGDLWNREPEADEDSVA</sequence>
<feature type="region of interest" description="Disordered" evidence="1">
    <location>
        <begin position="1"/>
        <end position="26"/>
    </location>
</feature>
<proteinExistence type="predicted"/>
<organism evidence="2 3">
    <name type="scientific">Pseudaquabacterium rugosum</name>
    <dbReference type="NCBI Taxonomy" id="2984194"/>
    <lineage>
        <taxon>Bacteria</taxon>
        <taxon>Pseudomonadati</taxon>
        <taxon>Pseudomonadota</taxon>
        <taxon>Betaproteobacteria</taxon>
        <taxon>Burkholderiales</taxon>
        <taxon>Sphaerotilaceae</taxon>
        <taxon>Pseudaquabacterium</taxon>
    </lineage>
</organism>
<keyword evidence="3" id="KW-1185">Reference proteome</keyword>
<accession>A0ABU9B9Z6</accession>
<gene>
    <name evidence="2" type="ORF">AACH11_10725</name>
</gene>
<reference evidence="2 3" key="1">
    <citation type="submission" date="2024-04" db="EMBL/GenBank/DDBJ databases">
        <title>Novel species of the genus Ideonella isolated from streams.</title>
        <authorList>
            <person name="Lu H."/>
        </authorList>
    </citation>
    <scope>NUCLEOTIDE SEQUENCE [LARGE SCALE GENOMIC DNA]</scope>
    <source>
        <strain evidence="2 3">BYS139W</strain>
    </source>
</reference>
<feature type="compositionally biased region" description="Polar residues" evidence="1">
    <location>
        <begin position="1"/>
        <end position="10"/>
    </location>
</feature>
<comment type="caution">
    <text evidence="2">The sequence shown here is derived from an EMBL/GenBank/DDBJ whole genome shotgun (WGS) entry which is preliminary data.</text>
</comment>
<name>A0ABU9B9Z6_9BURK</name>
<evidence type="ECO:0000313" key="2">
    <source>
        <dbReference type="EMBL" id="MEK8026431.1"/>
    </source>
</evidence>
<evidence type="ECO:0000256" key="1">
    <source>
        <dbReference type="SAM" id="MobiDB-lite"/>
    </source>
</evidence>
<protein>
    <recommendedName>
        <fullName evidence="4">Mor transcription activator domain-containing protein</fullName>
    </recommendedName>
</protein>
<evidence type="ECO:0000313" key="3">
    <source>
        <dbReference type="Proteomes" id="UP001368500"/>
    </source>
</evidence>